<dbReference type="AlphaFoldDB" id="A0A8T0R8Y5"/>
<keyword evidence="3" id="KW-1185">Reference proteome</keyword>
<proteinExistence type="predicted"/>
<reference evidence="2" key="1">
    <citation type="submission" date="2020-05" db="EMBL/GenBank/DDBJ databases">
        <title>WGS assembly of Panicum virgatum.</title>
        <authorList>
            <person name="Lovell J.T."/>
            <person name="Jenkins J."/>
            <person name="Shu S."/>
            <person name="Juenger T.E."/>
            <person name="Schmutz J."/>
        </authorList>
    </citation>
    <scope>NUCLEOTIDE SEQUENCE</scope>
    <source>
        <strain evidence="2">AP13</strain>
    </source>
</reference>
<keyword evidence="1" id="KW-0175">Coiled coil</keyword>
<feature type="coiled-coil region" evidence="1">
    <location>
        <begin position="12"/>
        <end position="46"/>
    </location>
</feature>
<name>A0A8T0R8Y5_PANVG</name>
<protein>
    <submittedName>
        <fullName evidence="2">Uncharacterized protein</fullName>
    </submittedName>
</protein>
<evidence type="ECO:0000313" key="3">
    <source>
        <dbReference type="Proteomes" id="UP000823388"/>
    </source>
</evidence>
<organism evidence="2 3">
    <name type="scientific">Panicum virgatum</name>
    <name type="common">Blackwell switchgrass</name>
    <dbReference type="NCBI Taxonomy" id="38727"/>
    <lineage>
        <taxon>Eukaryota</taxon>
        <taxon>Viridiplantae</taxon>
        <taxon>Streptophyta</taxon>
        <taxon>Embryophyta</taxon>
        <taxon>Tracheophyta</taxon>
        <taxon>Spermatophyta</taxon>
        <taxon>Magnoliopsida</taxon>
        <taxon>Liliopsida</taxon>
        <taxon>Poales</taxon>
        <taxon>Poaceae</taxon>
        <taxon>PACMAD clade</taxon>
        <taxon>Panicoideae</taxon>
        <taxon>Panicodae</taxon>
        <taxon>Paniceae</taxon>
        <taxon>Panicinae</taxon>
        <taxon>Panicum</taxon>
        <taxon>Panicum sect. Hiantes</taxon>
    </lineage>
</organism>
<evidence type="ECO:0000313" key="2">
    <source>
        <dbReference type="EMBL" id="KAG2582211.1"/>
    </source>
</evidence>
<gene>
    <name evidence="2" type="ORF">PVAP13_6KG179300</name>
</gene>
<comment type="caution">
    <text evidence="2">The sequence shown here is derived from an EMBL/GenBank/DDBJ whole genome shotgun (WGS) entry which is preliminary data.</text>
</comment>
<sequence>MSEEKTVMAKKIEDLEQAARAVVDMVDLVEEQAADERSLLEQLRGAPAMSLRLPRPMLLMCLVCSSPSGRNLTLIDYLLGWLLTALKKNLKNILCKWSQLRRRLLRT</sequence>
<dbReference type="Proteomes" id="UP000823388">
    <property type="component" value="Chromosome 6K"/>
</dbReference>
<dbReference type="EMBL" id="CM029047">
    <property type="protein sequence ID" value="KAG2582211.1"/>
    <property type="molecule type" value="Genomic_DNA"/>
</dbReference>
<accession>A0A8T0R8Y5</accession>
<evidence type="ECO:0000256" key="1">
    <source>
        <dbReference type="SAM" id="Coils"/>
    </source>
</evidence>